<accession>A0A3P7R9N2</accession>
<sequence>MIAAAAAATRTNGKQETGRLAAEEDFGDFQEKSNDMVNGYYDDPNVQTFDEMMQMTTDCVVEPVQVCAAPGLRPIGSLFVWDLLLTTASTLSKTRSGTTANATFYCSREAFIIPVLGVLTDALKCVCYHCMAGQPQPISGRL</sequence>
<feature type="region of interest" description="Disordered" evidence="1">
    <location>
        <begin position="1"/>
        <end position="25"/>
    </location>
</feature>
<dbReference type="AlphaFoldDB" id="A0A3P7R9N2"/>
<gene>
    <name evidence="2" type="ORF">DILT_LOCUS17370</name>
</gene>
<protein>
    <submittedName>
        <fullName evidence="2">Uncharacterized protein</fullName>
    </submittedName>
</protein>
<dbReference type="EMBL" id="UYRU01091284">
    <property type="protein sequence ID" value="VDN37609.1"/>
    <property type="molecule type" value="Genomic_DNA"/>
</dbReference>
<organism evidence="2 3">
    <name type="scientific">Dibothriocephalus latus</name>
    <name type="common">Fish tapeworm</name>
    <name type="synonym">Diphyllobothrium latum</name>
    <dbReference type="NCBI Taxonomy" id="60516"/>
    <lineage>
        <taxon>Eukaryota</taxon>
        <taxon>Metazoa</taxon>
        <taxon>Spiralia</taxon>
        <taxon>Lophotrochozoa</taxon>
        <taxon>Platyhelminthes</taxon>
        <taxon>Cestoda</taxon>
        <taxon>Eucestoda</taxon>
        <taxon>Diphyllobothriidea</taxon>
        <taxon>Diphyllobothriidae</taxon>
        <taxon>Dibothriocephalus</taxon>
    </lineage>
</organism>
<name>A0A3P7R9N2_DIBLA</name>
<evidence type="ECO:0000256" key="1">
    <source>
        <dbReference type="SAM" id="MobiDB-lite"/>
    </source>
</evidence>
<dbReference type="OrthoDB" id="10556563at2759"/>
<keyword evidence="3" id="KW-1185">Reference proteome</keyword>
<dbReference type="Proteomes" id="UP000281553">
    <property type="component" value="Unassembled WGS sequence"/>
</dbReference>
<evidence type="ECO:0000313" key="2">
    <source>
        <dbReference type="EMBL" id="VDN37609.1"/>
    </source>
</evidence>
<evidence type="ECO:0000313" key="3">
    <source>
        <dbReference type="Proteomes" id="UP000281553"/>
    </source>
</evidence>
<proteinExistence type="predicted"/>
<reference evidence="2 3" key="1">
    <citation type="submission" date="2018-11" db="EMBL/GenBank/DDBJ databases">
        <authorList>
            <consortium name="Pathogen Informatics"/>
        </authorList>
    </citation>
    <scope>NUCLEOTIDE SEQUENCE [LARGE SCALE GENOMIC DNA]</scope>
</reference>